<organism evidence="1 2">
    <name type="scientific">Eubacterium pyruvativorans</name>
    <dbReference type="NCBI Taxonomy" id="155865"/>
    <lineage>
        <taxon>Bacteria</taxon>
        <taxon>Bacillati</taxon>
        <taxon>Bacillota</taxon>
        <taxon>Clostridia</taxon>
        <taxon>Eubacteriales</taxon>
        <taxon>Eubacteriaceae</taxon>
        <taxon>Eubacterium</taxon>
    </lineage>
</organism>
<evidence type="ECO:0000313" key="1">
    <source>
        <dbReference type="EMBL" id="SFU71710.1"/>
    </source>
</evidence>
<reference evidence="1 2" key="1">
    <citation type="submission" date="2016-10" db="EMBL/GenBank/DDBJ databases">
        <authorList>
            <person name="de Groot N.N."/>
        </authorList>
    </citation>
    <scope>NUCLEOTIDE SEQUENCE [LARGE SCALE GENOMIC DNA]</scope>
    <source>
        <strain evidence="1 2">KHGC13</strain>
    </source>
</reference>
<protein>
    <recommendedName>
        <fullName evidence="3">Restriction endonuclease</fullName>
    </recommendedName>
</protein>
<name>A0A1I7IFS6_9FIRM</name>
<accession>A0A1I7IFS6</accession>
<dbReference type="AlphaFoldDB" id="A0A1I7IFS6"/>
<evidence type="ECO:0008006" key="3">
    <source>
        <dbReference type="Google" id="ProtNLM"/>
    </source>
</evidence>
<keyword evidence="2" id="KW-1185">Reference proteome</keyword>
<dbReference type="RefSeq" id="WP_090472232.1">
    <property type="nucleotide sequence ID" value="NZ_FOWF01000048.1"/>
</dbReference>
<proteinExistence type="predicted"/>
<dbReference type="OrthoDB" id="2046905at2"/>
<dbReference type="Proteomes" id="UP000198817">
    <property type="component" value="Unassembled WGS sequence"/>
</dbReference>
<dbReference type="STRING" id="155865.SAMN05216515_1482"/>
<sequence>MLEKDLYEPMCKWLEQYLKDNYKGYEIVVADTSLERLDKALQRYGVVNEQANGVDIQIDVLGIARRGNTAKIFFIEAKKTKLTLRDLGQLWAYCKLVDPDEAWLLTSSDLGSLRKLLLSFNREDLLDFGDGKKIKKMKVGIWDVKKNKPDFNQLFPKL</sequence>
<gene>
    <name evidence="1" type="ORF">SAMN05216508_1447</name>
</gene>
<dbReference type="EMBL" id="FPBT01000044">
    <property type="protein sequence ID" value="SFU71710.1"/>
    <property type="molecule type" value="Genomic_DNA"/>
</dbReference>
<evidence type="ECO:0000313" key="2">
    <source>
        <dbReference type="Proteomes" id="UP000198817"/>
    </source>
</evidence>